<name>A0A1I2GNY9_9BACL</name>
<organism evidence="2 3">
    <name type="scientific">Paenibacillus algorifonticola</name>
    <dbReference type="NCBI Taxonomy" id="684063"/>
    <lineage>
        <taxon>Bacteria</taxon>
        <taxon>Bacillati</taxon>
        <taxon>Bacillota</taxon>
        <taxon>Bacilli</taxon>
        <taxon>Bacillales</taxon>
        <taxon>Paenibacillaceae</taxon>
        <taxon>Paenibacillus</taxon>
    </lineage>
</organism>
<evidence type="ECO:0000256" key="1">
    <source>
        <dbReference type="SAM" id="Phobius"/>
    </source>
</evidence>
<reference evidence="3" key="1">
    <citation type="submission" date="2016-10" db="EMBL/GenBank/DDBJ databases">
        <authorList>
            <person name="Varghese N."/>
            <person name="Submissions S."/>
        </authorList>
    </citation>
    <scope>NUCLEOTIDE SEQUENCE [LARGE SCALE GENOMIC DNA]</scope>
    <source>
        <strain evidence="3">CGMCC 1.10223</strain>
    </source>
</reference>
<keyword evidence="1" id="KW-0812">Transmembrane</keyword>
<dbReference type="EMBL" id="FONN01000017">
    <property type="protein sequence ID" value="SFF18730.1"/>
    <property type="molecule type" value="Genomic_DNA"/>
</dbReference>
<sequence length="74" mass="8266">MDVYLKASVVIALLLGVGLLFIASSKKRHGQDVHMSERRKTLRRIGACIVIFTTLLIVFGLLSYNAEEVHQMGH</sequence>
<proteinExistence type="predicted"/>
<feature type="transmembrane region" description="Helical" evidence="1">
    <location>
        <begin position="45"/>
        <end position="64"/>
    </location>
</feature>
<feature type="transmembrane region" description="Helical" evidence="1">
    <location>
        <begin position="6"/>
        <end position="24"/>
    </location>
</feature>
<dbReference type="OrthoDB" id="9916579at2"/>
<evidence type="ECO:0000313" key="3">
    <source>
        <dbReference type="Proteomes" id="UP000183410"/>
    </source>
</evidence>
<accession>A0A1I2GNY9</accession>
<evidence type="ECO:0000313" key="2">
    <source>
        <dbReference type="EMBL" id="SFF18730.1"/>
    </source>
</evidence>
<keyword evidence="1" id="KW-0472">Membrane</keyword>
<keyword evidence="1" id="KW-1133">Transmembrane helix</keyword>
<keyword evidence="3" id="KW-1185">Reference proteome</keyword>
<dbReference type="Proteomes" id="UP000183410">
    <property type="component" value="Unassembled WGS sequence"/>
</dbReference>
<gene>
    <name evidence="2" type="ORF">SAMN04487969_11720</name>
</gene>
<protein>
    <submittedName>
        <fullName evidence="2">Uncharacterized protein</fullName>
    </submittedName>
</protein>
<dbReference type="AlphaFoldDB" id="A0A1I2GNY9"/>
<dbReference type="RefSeq" id="WP_046233545.1">
    <property type="nucleotide sequence ID" value="NZ_FONN01000017.1"/>
</dbReference>